<dbReference type="eggNOG" id="COG0585">
    <property type="taxonomic scope" value="Bacteria"/>
</dbReference>
<name>I9P2Y6_9ALTE</name>
<proteinExistence type="inferred from homology"/>
<dbReference type="HAMAP" id="MF_01082">
    <property type="entry name" value="TruD"/>
    <property type="match status" value="1"/>
</dbReference>
<keyword evidence="2 4" id="KW-0819">tRNA processing</keyword>
<dbReference type="STRING" id="1195246.AGRI_07385"/>
<dbReference type="RefSeq" id="WP_008984359.1">
    <property type="nucleotide sequence ID" value="NZ_AKKU01000012.1"/>
</dbReference>
<evidence type="ECO:0000256" key="4">
    <source>
        <dbReference type="HAMAP-Rule" id="MF_01082"/>
    </source>
</evidence>
<dbReference type="GO" id="GO:0160150">
    <property type="term" value="F:tRNA pseudouridine(13) synthase activity"/>
    <property type="evidence" value="ECO:0007669"/>
    <property type="project" value="UniProtKB-EC"/>
</dbReference>
<dbReference type="Proteomes" id="UP000035062">
    <property type="component" value="Unassembled WGS sequence"/>
</dbReference>
<sequence length="350" mass="39293">MSGVTVPELAYLYGKPLATAEIRVQAADFQVDEQLNFEPSGSGEHLLLQIEKTGQNTQFIARELARLTGLRVRDISYAGLKDRHAVTRQWFCFKWPIKQALDWQSWQLEGAQILQVVRHYRKLRLGALKRNHFTLRLRRVTELSALLDRVPLLAQGVPNYYGEQRFGINGGNLVLAERLFGGESIPDRQIRGLALSASRSFLFNQVIAARISEQLFDQLLSGDVVQLNGSGSIFTLDTVTPELQQRLAGRDIHLTAPLVGLGKEMVQAEAAAFEQRVLQPWQSWQQALQLLRVQAGRRSMRLLPEQLTVATDGDTVQLSFALPAGCFATSVLRELVNYRDAARDIAQMEC</sequence>
<comment type="function">
    <text evidence="4">Responsible for synthesis of pseudouridine from uracil-13 in transfer RNAs.</text>
</comment>
<dbReference type="GO" id="GO:0031119">
    <property type="term" value="P:tRNA pseudouridine synthesis"/>
    <property type="evidence" value="ECO:0007669"/>
    <property type="project" value="UniProtKB-UniRule"/>
</dbReference>
<evidence type="ECO:0000313" key="6">
    <source>
        <dbReference type="EMBL" id="EIW89292.1"/>
    </source>
</evidence>
<dbReference type="PANTHER" id="PTHR47811:SF1">
    <property type="entry name" value="TRNA PSEUDOURIDINE SYNTHASE D"/>
    <property type="match status" value="1"/>
</dbReference>
<dbReference type="SUPFAM" id="SSF55120">
    <property type="entry name" value="Pseudouridine synthase"/>
    <property type="match status" value="1"/>
</dbReference>
<dbReference type="NCBIfam" id="TIGR00094">
    <property type="entry name" value="tRNA_TruD_broad"/>
    <property type="match status" value="1"/>
</dbReference>
<dbReference type="GO" id="GO:0005829">
    <property type="term" value="C:cytosol"/>
    <property type="evidence" value="ECO:0007669"/>
    <property type="project" value="TreeGrafter"/>
</dbReference>
<dbReference type="PROSITE" id="PS01268">
    <property type="entry name" value="UPF0024"/>
    <property type="match status" value="1"/>
</dbReference>
<dbReference type="Pfam" id="PF01142">
    <property type="entry name" value="TruD"/>
    <property type="match status" value="2"/>
</dbReference>
<evidence type="ECO:0000256" key="3">
    <source>
        <dbReference type="ARBA" id="ARBA00023235"/>
    </source>
</evidence>
<dbReference type="EMBL" id="AKKU01000012">
    <property type="protein sequence ID" value="EIW89292.1"/>
    <property type="molecule type" value="Genomic_DNA"/>
</dbReference>
<evidence type="ECO:0000313" key="7">
    <source>
        <dbReference type="Proteomes" id="UP000035062"/>
    </source>
</evidence>
<protein>
    <recommendedName>
        <fullName evidence="4">tRNA pseudouridine synthase D</fullName>
        <ecNumber evidence="4">5.4.99.27</ecNumber>
    </recommendedName>
    <alternativeName>
        <fullName evidence="4">tRNA pseudouridine(13) synthase</fullName>
    </alternativeName>
    <alternativeName>
        <fullName evidence="4">tRNA pseudouridylate synthase D</fullName>
    </alternativeName>
    <alternativeName>
        <fullName evidence="4">tRNA-uridine isomerase D</fullName>
    </alternativeName>
</protein>
<keyword evidence="7" id="KW-1185">Reference proteome</keyword>
<comment type="similarity">
    <text evidence="1 4">Belongs to the pseudouridine synthase TruD family.</text>
</comment>
<dbReference type="InterPro" id="IPR042214">
    <property type="entry name" value="TruD_catalytic"/>
</dbReference>
<dbReference type="Gene3D" id="3.30.2340.10">
    <property type="entry name" value="TruD, insertion domain"/>
    <property type="match status" value="1"/>
</dbReference>
<feature type="domain" description="TRUD" evidence="5">
    <location>
        <begin position="156"/>
        <end position="303"/>
    </location>
</feature>
<dbReference type="PANTHER" id="PTHR47811">
    <property type="entry name" value="TRNA PSEUDOURIDINE SYNTHASE D"/>
    <property type="match status" value="1"/>
</dbReference>
<dbReference type="PATRIC" id="fig|1195246.3.peg.1451"/>
<evidence type="ECO:0000259" key="5">
    <source>
        <dbReference type="PROSITE" id="PS50984"/>
    </source>
</evidence>
<dbReference type="InterPro" id="IPR020119">
    <property type="entry name" value="PsdUridine_synth_TruD_CS"/>
</dbReference>
<dbReference type="AlphaFoldDB" id="I9P2Y6"/>
<evidence type="ECO:0000256" key="2">
    <source>
        <dbReference type="ARBA" id="ARBA00022694"/>
    </source>
</evidence>
<dbReference type="EC" id="5.4.99.27" evidence="4"/>
<dbReference type="Gene3D" id="3.30.2350.20">
    <property type="entry name" value="TruD, catalytic domain"/>
    <property type="match status" value="1"/>
</dbReference>
<dbReference type="CDD" id="cd02575">
    <property type="entry name" value="PseudoU_synth_EcTruD"/>
    <property type="match status" value="1"/>
</dbReference>
<comment type="caution">
    <text evidence="6">The sequence shown here is derived from an EMBL/GenBank/DDBJ whole genome shotgun (WGS) entry which is preliminary data.</text>
</comment>
<dbReference type="InterPro" id="IPR001656">
    <property type="entry name" value="PsdUridine_synth_TruD"/>
</dbReference>
<accession>I9P2Y6</accession>
<organism evidence="6 7">
    <name type="scientific">Alishewanella agri BL06</name>
    <dbReference type="NCBI Taxonomy" id="1195246"/>
    <lineage>
        <taxon>Bacteria</taxon>
        <taxon>Pseudomonadati</taxon>
        <taxon>Pseudomonadota</taxon>
        <taxon>Gammaproteobacteria</taxon>
        <taxon>Alteromonadales</taxon>
        <taxon>Alteromonadaceae</taxon>
        <taxon>Alishewanella</taxon>
    </lineage>
</organism>
<dbReference type="InterPro" id="IPR043165">
    <property type="entry name" value="TruD_insert_sf"/>
</dbReference>
<dbReference type="InterPro" id="IPR011760">
    <property type="entry name" value="PsdUridine_synth_TruD_insert"/>
</dbReference>
<feature type="active site" description="Nucleophile" evidence="4">
    <location>
        <position position="82"/>
    </location>
</feature>
<dbReference type="GO" id="GO:0003723">
    <property type="term" value="F:RNA binding"/>
    <property type="evidence" value="ECO:0007669"/>
    <property type="project" value="InterPro"/>
</dbReference>
<dbReference type="PROSITE" id="PS50984">
    <property type="entry name" value="TRUD"/>
    <property type="match status" value="1"/>
</dbReference>
<keyword evidence="3 4" id="KW-0413">Isomerase</keyword>
<dbReference type="InterPro" id="IPR050170">
    <property type="entry name" value="TruD_pseudoU_synthase"/>
</dbReference>
<comment type="catalytic activity">
    <reaction evidence="4">
        <text>uridine(13) in tRNA = pseudouridine(13) in tRNA</text>
        <dbReference type="Rhea" id="RHEA:42540"/>
        <dbReference type="Rhea" id="RHEA-COMP:10105"/>
        <dbReference type="Rhea" id="RHEA-COMP:10106"/>
        <dbReference type="ChEBI" id="CHEBI:65314"/>
        <dbReference type="ChEBI" id="CHEBI:65315"/>
        <dbReference type="EC" id="5.4.99.27"/>
    </reaction>
</comment>
<evidence type="ECO:0000256" key="1">
    <source>
        <dbReference type="ARBA" id="ARBA00007953"/>
    </source>
</evidence>
<reference evidence="6 7" key="1">
    <citation type="journal article" date="2012" name="J. Bacteriol.">
        <title>Genome Sequence of Pectin-Degrading Alishewanella agri, Isolated from Landfill Soil.</title>
        <authorList>
            <person name="Kim J."/>
            <person name="Jung J."/>
            <person name="Sung J.S."/>
            <person name="Chun J."/>
            <person name="Park W."/>
        </authorList>
    </citation>
    <scope>NUCLEOTIDE SEQUENCE [LARGE SCALE GENOMIC DNA]</scope>
    <source>
        <strain evidence="6 7">BL06</strain>
    </source>
</reference>
<gene>
    <name evidence="4" type="primary">truD</name>
    <name evidence="6" type="ORF">AGRI_07385</name>
</gene>
<dbReference type="InterPro" id="IPR020103">
    <property type="entry name" value="PsdUridine_synth_cat_dom_sf"/>
</dbReference>